<evidence type="ECO:0000313" key="3">
    <source>
        <dbReference type="EMBL" id="KAJ4942094.1"/>
    </source>
</evidence>
<dbReference type="PANTHER" id="PTHR45901">
    <property type="entry name" value="PROTEIN CBG12474"/>
    <property type="match status" value="1"/>
</dbReference>
<evidence type="ECO:0000313" key="4">
    <source>
        <dbReference type="Proteomes" id="UP001219934"/>
    </source>
</evidence>
<dbReference type="CDD" id="cd01756">
    <property type="entry name" value="PLAT_repeat"/>
    <property type="match status" value="10"/>
</dbReference>
<feature type="domain" description="PLAT" evidence="2">
    <location>
        <begin position="179"/>
        <end position="299"/>
    </location>
</feature>
<dbReference type="PANTHER" id="PTHR45901:SF3">
    <property type="entry name" value="LIPOXYGENASE HOMOLOGY DOMAIN-CONTAINING PROTEIN 1"/>
    <property type="match status" value="1"/>
</dbReference>
<dbReference type="Proteomes" id="UP001219934">
    <property type="component" value="Unassembled WGS sequence"/>
</dbReference>
<name>A0AAD6BHB2_9TELE</name>
<comment type="caution">
    <text evidence="1">Lacks conserved residue(s) required for the propagation of feature annotation.</text>
</comment>
<organism evidence="3 4">
    <name type="scientific">Pogonophryne albipinna</name>
    <dbReference type="NCBI Taxonomy" id="1090488"/>
    <lineage>
        <taxon>Eukaryota</taxon>
        <taxon>Metazoa</taxon>
        <taxon>Chordata</taxon>
        <taxon>Craniata</taxon>
        <taxon>Vertebrata</taxon>
        <taxon>Euteleostomi</taxon>
        <taxon>Actinopterygii</taxon>
        <taxon>Neopterygii</taxon>
        <taxon>Teleostei</taxon>
        <taxon>Neoteleostei</taxon>
        <taxon>Acanthomorphata</taxon>
        <taxon>Eupercaria</taxon>
        <taxon>Perciformes</taxon>
        <taxon>Notothenioidei</taxon>
        <taxon>Pogonophryne</taxon>
    </lineage>
</organism>
<feature type="domain" description="PLAT" evidence="2">
    <location>
        <begin position="553"/>
        <end position="670"/>
    </location>
</feature>
<proteinExistence type="predicted"/>
<dbReference type="Gene3D" id="2.40.180.10">
    <property type="entry name" value="Catalase core domain"/>
    <property type="match status" value="10"/>
</dbReference>
<gene>
    <name evidence="3" type="ORF">JOQ06_011963</name>
</gene>
<feature type="domain" description="PLAT" evidence="2">
    <location>
        <begin position="440"/>
        <end position="556"/>
    </location>
</feature>
<comment type="caution">
    <text evidence="3">The sequence shown here is derived from an EMBL/GenBank/DDBJ whole genome shotgun (WGS) entry which is preliminary data.</text>
</comment>
<keyword evidence="4" id="KW-1185">Reference proteome</keyword>
<sequence length="1755" mass="198928">MFLQVVVFCPFTGIEQTFPCCKWLDEKEGDGLIERELHEMVSLRQKRQKKHPWSLWIWTSDLPSAGTDADISFQVYGDKGKSDETRLDNKTDNFEQGQVDKFMVELPDLGKLIKLRIWHEKRNPFAGWHLSKVTMMKTLTKEKYNFPCERWLDVNEDDNEVVRELSATGDFNAEPLPVIKYRVTVCTGSVGGSGTDASVFLNLIGDLGDSGNRDMVNCKNNINKFEKGNYDEFIVESVSIGQVRRVRIGHDGKGGGCGWFLDKVIVREDGQAEAQAVEFPCNRWLDRNEDDGQIVRELVPFSDGQRLYNVDYHIAVKTGSIPGSSSDSNVFVKLYGEKGDTSKILLVVSDNNLGNYFETGRVDIFVVETYDIGQINRLLIGHTNEGMRAGWFLDSVQLMVPVHGKQYMFPSDRWLDTSEADGKTEVEIYPSETLDMEQLINYEVTVVTGDVTFAGTNAVVFIQIFGDKGKTEVLTLASRSNNYERNTTEIFKLEAKDVGKVFKIRIGHDGSGIGSGWFLETVDVKHLIMALGEEDGELLVELLPEEAEDLEVNTYEVCVFTGDTLGAGTDANVFINIYGENGDTGERYLKNSDNINKFERGQEDVFIVTAVELGPLKKLRIRHDNSNSHSSWYLDRVEIVDTKDDTTYYFPCTRWLAVDEDDGQIARELVPVDEAFMKKDEDEDSGATLGLEQKSMSTTYTLKIKTGEKKYAGTDANVFAILFGENDDTGIINLKACKNYKNKFEQGMINEFTVEAVDLGDLETFRIGHDNAGGSSGWFLDWVEIDAPSQGQRLRFPCGRWLDKGEDDGLVVRDLYPADLQTELYMPFVPYEIKIYTSDVFGAGTDADVFIVLYGQKGVCTQQKHLCVNKRERRLYFERGTEDMFIVELEDVGDVLEKIRIGHDNKGTNPGWHLDRVEIRRQLRKGKGSETTIFPCECWLAKSEDDGETVRELVPSDIITEKLLRDGKLKTTEVEVEDALETHMYSVSVRTGDMYGAGTDANVYLTIYGDLGDTGERKLAKSENNKNKFERGEVDKFSIEAVDLGQVFKIHIRHDNSMIGADWNLDQVEVLDLETDEVYMFLCERWLSKKKEDRSIARNFFVKGYEGERNIDPNSKKMLQAKLGLDRNRLKKVQSSPITSLYRLWLDLPEGKNCFTAGTMEHFVSYGTDVGEIKRVELGHNGVTPESCWLVDELSVAVPTKGIKYIFPCKCWLAKDRGDGLTARLFNVLDSSTININRKVIYSATVVTGDTQYAGTDTNIFLTVYGANGSTEEMLLPKNGDRFERDQEDTFSLEVDDIAPLKKIRVRIDCSGSRPDWFLDRILMRNLNTEDTYLFTYENWLSKTKGPKRIKVCELGAVVDEEEMVEKTTYIIQVQTSDVGGAGTDANVYLMVFGEYGDTGTLPLKESTNRNKFERKIKDVFRFPEMLSLGELSKIRVWHDNKGPCPGWHLEYIDVKDEAMDQTFRFPCDRWLAKNEDDRQIMRELACANNDAIDLSDKTKYEIATTTATTDDASSTENAWIVLEGRKARSKEFVLENKKKKFLRGATDAFEFSSKHLGEIAGICIGHITKDGKKVKSEAFWRVLEVVVTEKELGNKYFFHCDAQIPLAAKKDKFLTFECFKTIESFASKVRNLVPVKYEFIVITGDVKGAGTDSNIFISIYGVNGDSGKRHLQKKFRNLFERGQTDRFVLEMLDLGELLRVKVEHDNSSTNSGWYLECVEVTNTANSVTTIFQCGKWLDSRKADGQIQRVLYPKY</sequence>
<feature type="domain" description="PLAT" evidence="2">
    <location>
        <begin position="1368"/>
        <end position="1486"/>
    </location>
</feature>
<dbReference type="InterPro" id="IPR001024">
    <property type="entry name" value="PLAT/LH2_dom"/>
</dbReference>
<feature type="domain" description="PLAT" evidence="2">
    <location>
        <begin position="1499"/>
        <end position="1619"/>
    </location>
</feature>
<feature type="domain" description="PLAT" evidence="2">
    <location>
        <begin position="829"/>
        <end position="954"/>
    </location>
</feature>
<dbReference type="EMBL" id="JAPTMU010000006">
    <property type="protein sequence ID" value="KAJ4942094.1"/>
    <property type="molecule type" value="Genomic_DNA"/>
</dbReference>
<dbReference type="PROSITE" id="PS50095">
    <property type="entry name" value="PLAT"/>
    <property type="match status" value="13"/>
</dbReference>
<evidence type="ECO:0000259" key="2">
    <source>
        <dbReference type="PROSITE" id="PS50095"/>
    </source>
</evidence>
<dbReference type="InterPro" id="IPR036392">
    <property type="entry name" value="PLAT/LH2_dom_sf"/>
</dbReference>
<dbReference type="Pfam" id="PF01477">
    <property type="entry name" value="PLAT"/>
    <property type="match status" value="12"/>
</dbReference>
<reference evidence="3" key="1">
    <citation type="submission" date="2022-11" db="EMBL/GenBank/DDBJ databases">
        <title>Chromosome-level genome of Pogonophryne albipinna.</title>
        <authorList>
            <person name="Jo E."/>
        </authorList>
    </citation>
    <scope>NUCLEOTIDE SEQUENCE</scope>
    <source>
        <strain evidence="3">SGF0006</strain>
        <tissue evidence="3">Muscle</tissue>
    </source>
</reference>
<feature type="domain" description="PLAT" evidence="2">
    <location>
        <begin position="1240"/>
        <end position="1355"/>
    </location>
</feature>
<feature type="domain" description="PLAT" evidence="2">
    <location>
        <begin position="310"/>
        <end position="429"/>
    </location>
</feature>
<feature type="domain" description="PLAT" evidence="2">
    <location>
        <begin position="698"/>
        <end position="816"/>
    </location>
</feature>
<dbReference type="Gene3D" id="2.60.60.20">
    <property type="entry name" value="PLAT/LH2 domain"/>
    <property type="match status" value="3"/>
</dbReference>
<protein>
    <recommendedName>
        <fullName evidence="2">PLAT domain-containing protein</fullName>
    </recommendedName>
</protein>
<feature type="domain" description="PLAT" evidence="2">
    <location>
        <begin position="1098"/>
        <end position="1227"/>
    </location>
</feature>
<dbReference type="SUPFAM" id="SSF49723">
    <property type="entry name" value="Lipase/lipooxygenase domain (PLAT/LH2 domain)"/>
    <property type="match status" value="13"/>
</dbReference>
<evidence type="ECO:0000256" key="1">
    <source>
        <dbReference type="PROSITE-ProRule" id="PRU00152"/>
    </source>
</evidence>
<dbReference type="SMART" id="SM00308">
    <property type="entry name" value="LH2"/>
    <property type="match status" value="10"/>
</dbReference>
<accession>A0AAD6BHB2</accession>
<feature type="domain" description="PLAT" evidence="2">
    <location>
        <begin position="1636"/>
        <end position="1752"/>
    </location>
</feature>
<feature type="domain" description="PLAT" evidence="2">
    <location>
        <begin position="983"/>
        <end position="1101"/>
    </location>
</feature>
<feature type="domain" description="PLAT" evidence="2">
    <location>
        <begin position="51"/>
        <end position="166"/>
    </location>
</feature>
<dbReference type="InterPro" id="IPR052970">
    <property type="entry name" value="Inner_ear_hair_cell_LOXHD"/>
</dbReference>